<comment type="caution">
    <text evidence="1">The sequence shown here is derived from an EMBL/GenBank/DDBJ whole genome shotgun (WGS) entry which is preliminary data.</text>
</comment>
<evidence type="ECO:0000313" key="2">
    <source>
        <dbReference type="Proteomes" id="UP001470230"/>
    </source>
</evidence>
<dbReference type="Gene3D" id="1.10.390.10">
    <property type="entry name" value="Neutral Protease Domain 2"/>
    <property type="match status" value="1"/>
</dbReference>
<name>A0ABR2IYB8_9EUKA</name>
<dbReference type="PANTHER" id="PTHR11533:SF174">
    <property type="entry name" value="PUROMYCIN-SENSITIVE AMINOPEPTIDASE-RELATED"/>
    <property type="match status" value="1"/>
</dbReference>
<keyword evidence="2" id="KW-1185">Reference proteome</keyword>
<dbReference type="PANTHER" id="PTHR11533">
    <property type="entry name" value="PROTEASE M1 ZINC METALLOPROTEASE"/>
    <property type="match status" value="1"/>
</dbReference>
<dbReference type="EMBL" id="JAPFFF010000014">
    <property type="protein sequence ID" value="KAK8870634.1"/>
    <property type="molecule type" value="Genomic_DNA"/>
</dbReference>
<reference evidence="1 2" key="1">
    <citation type="submission" date="2024-04" db="EMBL/GenBank/DDBJ databases">
        <title>Tritrichomonas musculus Genome.</title>
        <authorList>
            <person name="Alves-Ferreira E."/>
            <person name="Grigg M."/>
            <person name="Lorenzi H."/>
            <person name="Galac M."/>
        </authorList>
    </citation>
    <scope>NUCLEOTIDE SEQUENCE [LARGE SCALE GENOMIC DNA]</scope>
    <source>
        <strain evidence="1 2">EAF2021</strain>
    </source>
</reference>
<dbReference type="Gene3D" id="2.60.40.1730">
    <property type="entry name" value="tricorn interacting facor f3 domain"/>
    <property type="match status" value="1"/>
</dbReference>
<dbReference type="InterPro" id="IPR050344">
    <property type="entry name" value="Peptidase_M1_aminopeptidases"/>
</dbReference>
<dbReference type="Proteomes" id="UP001470230">
    <property type="component" value="Unassembled WGS sequence"/>
</dbReference>
<gene>
    <name evidence="1" type="ORF">M9Y10_008521</name>
</gene>
<proteinExistence type="predicted"/>
<dbReference type="InterPro" id="IPR042097">
    <property type="entry name" value="Aminopeptidase_N-like_N_sf"/>
</dbReference>
<evidence type="ECO:0000313" key="1">
    <source>
        <dbReference type="EMBL" id="KAK8870634.1"/>
    </source>
</evidence>
<accession>A0ABR2IYB8</accession>
<organism evidence="1 2">
    <name type="scientific">Tritrichomonas musculus</name>
    <dbReference type="NCBI Taxonomy" id="1915356"/>
    <lineage>
        <taxon>Eukaryota</taxon>
        <taxon>Metamonada</taxon>
        <taxon>Parabasalia</taxon>
        <taxon>Tritrichomonadida</taxon>
        <taxon>Tritrichomonadidae</taxon>
        <taxon>Tritrichomonas</taxon>
    </lineage>
</organism>
<protein>
    <submittedName>
        <fullName evidence="1">Uncharacterized protein</fullName>
    </submittedName>
</protein>
<sequence>MLSISKVKLQIHSKLVGLSNIPIETVITSCKEKTITFLPTHPITTYLLCICVCDFHSISRQTKSGLPIEFYYNETNEEEEEKITKEEQLKVAIYTIEWRKVKFKAKFELPKLKLILLSCIPYDMENYGLITLPTYSGQHHSKNQLLPVFIHEIVHRFTSALTTGIQFSLMKALSS</sequence>
<dbReference type="InterPro" id="IPR027268">
    <property type="entry name" value="Peptidase_M4/M1_CTD_sf"/>
</dbReference>